<dbReference type="GO" id="GO:0008270">
    <property type="term" value="F:zinc ion binding"/>
    <property type="evidence" value="ECO:0007669"/>
    <property type="project" value="UniProtKB-KW"/>
</dbReference>
<dbReference type="SUPFAM" id="SSF47353">
    <property type="entry name" value="Retrovirus capsid dimerization domain-like"/>
    <property type="match status" value="1"/>
</dbReference>
<dbReference type="InterPro" id="IPR003309">
    <property type="entry name" value="SCAN_dom"/>
</dbReference>
<proteinExistence type="evidence at transcript level"/>
<dbReference type="InterPro" id="IPR036875">
    <property type="entry name" value="Znf_CCHC_sf"/>
</dbReference>
<feature type="non-terminal residue" evidence="4">
    <location>
        <position position="1"/>
    </location>
</feature>
<dbReference type="SUPFAM" id="SSF57756">
    <property type="entry name" value="Retrovirus zinc finger-like domains"/>
    <property type="match status" value="1"/>
</dbReference>
<dbReference type="InterPro" id="IPR038269">
    <property type="entry name" value="SCAN_sf"/>
</dbReference>
<keyword evidence="1" id="KW-0863">Zinc-finger</keyword>
<evidence type="ECO:0000313" key="4">
    <source>
        <dbReference type="EMBL" id="JAA62693.1"/>
    </source>
</evidence>
<dbReference type="PROSITE" id="PS50158">
    <property type="entry name" value="ZF_CCHC"/>
    <property type="match status" value="1"/>
</dbReference>
<evidence type="ECO:0000256" key="2">
    <source>
        <dbReference type="SAM" id="MobiDB-lite"/>
    </source>
</evidence>
<dbReference type="PANTHER" id="PTHR46888:SF11">
    <property type="entry name" value="SCAN BOX DOMAIN-CONTAINING PROTEIN"/>
    <property type="match status" value="1"/>
</dbReference>
<dbReference type="PANTHER" id="PTHR46888">
    <property type="entry name" value="ZINC KNUCKLE DOMAINCONTAINING PROTEIN-RELATED"/>
    <property type="match status" value="1"/>
</dbReference>
<dbReference type="SMART" id="SM00343">
    <property type="entry name" value="ZnF_C2HC"/>
    <property type="match status" value="1"/>
</dbReference>
<dbReference type="GO" id="GO:0003676">
    <property type="term" value="F:nucleic acid binding"/>
    <property type="evidence" value="ECO:0007669"/>
    <property type="project" value="InterPro"/>
</dbReference>
<feature type="domain" description="CCHC-type" evidence="3">
    <location>
        <begin position="161"/>
        <end position="176"/>
    </location>
</feature>
<accession>L7MHE4</accession>
<protein>
    <recommendedName>
        <fullName evidence="3">CCHC-type domain-containing protein</fullName>
    </recommendedName>
</protein>
<evidence type="ECO:0000256" key="1">
    <source>
        <dbReference type="PROSITE-ProRule" id="PRU00047"/>
    </source>
</evidence>
<dbReference type="Gene3D" id="4.10.60.10">
    <property type="entry name" value="Zinc finger, CCHC-type"/>
    <property type="match status" value="1"/>
</dbReference>
<dbReference type="EMBL" id="GACK01002341">
    <property type="protein sequence ID" value="JAA62693.1"/>
    <property type="molecule type" value="mRNA"/>
</dbReference>
<name>L7MHE4_RHIPC</name>
<keyword evidence="1" id="KW-0479">Metal-binding</keyword>
<keyword evidence="1" id="KW-0862">Zinc</keyword>
<dbReference type="Pfam" id="PF02023">
    <property type="entry name" value="SCAN"/>
    <property type="match status" value="1"/>
</dbReference>
<sequence length="279" mass="30379">LSSDAFRQRFRNITKKQGSTYSESAYKLKVNLVEWMKGANAFGNCDKALEVVALEQFSSKLSEPMKLWIQDRAGVETVQAAADLADEYASCRGERDEVPPAKAGDKGKPWTAKQGDGAGMTAQKKTDCASSGQGSQNKQEGKVSGDSSKKSPFEARKPPTCYKCKEEGHIAIGCRRPRPALSYTTDSATSEELLSPYLFNLTVNGKPCRVLRDSGATMDLVHPDYVAQADYKGKCAWIKPILEDGSICLPVARVIITGPFGEVETEAAVSDKMEAFAFR</sequence>
<feature type="compositionally biased region" description="Basic and acidic residues" evidence="2">
    <location>
        <begin position="92"/>
        <end position="108"/>
    </location>
</feature>
<dbReference type="AlphaFoldDB" id="L7MHE4"/>
<feature type="compositionally biased region" description="Polar residues" evidence="2">
    <location>
        <begin position="128"/>
        <end position="138"/>
    </location>
</feature>
<feature type="region of interest" description="Disordered" evidence="2">
    <location>
        <begin position="91"/>
        <end position="156"/>
    </location>
</feature>
<dbReference type="Gene3D" id="1.10.4020.10">
    <property type="entry name" value="DNA breaking-rejoining enzymes"/>
    <property type="match status" value="1"/>
</dbReference>
<reference evidence="4" key="1">
    <citation type="submission" date="2012-11" db="EMBL/GenBank/DDBJ databases">
        <authorList>
            <person name="Lucero-Rivera Y.E."/>
            <person name="Tovar-Ramirez D."/>
        </authorList>
    </citation>
    <scope>NUCLEOTIDE SEQUENCE</scope>
    <source>
        <tissue evidence="4">Salivary gland</tissue>
    </source>
</reference>
<dbReference type="InterPro" id="IPR001878">
    <property type="entry name" value="Znf_CCHC"/>
</dbReference>
<feature type="compositionally biased region" description="Basic and acidic residues" evidence="2">
    <location>
        <begin position="139"/>
        <end position="156"/>
    </location>
</feature>
<organism evidence="4">
    <name type="scientific">Rhipicephalus pulchellus</name>
    <name type="common">Yellow backed tick</name>
    <name type="synonym">Dermacentor pulchellus</name>
    <dbReference type="NCBI Taxonomy" id="72859"/>
    <lineage>
        <taxon>Eukaryota</taxon>
        <taxon>Metazoa</taxon>
        <taxon>Ecdysozoa</taxon>
        <taxon>Arthropoda</taxon>
        <taxon>Chelicerata</taxon>
        <taxon>Arachnida</taxon>
        <taxon>Acari</taxon>
        <taxon>Parasitiformes</taxon>
        <taxon>Ixodida</taxon>
        <taxon>Ixodoidea</taxon>
        <taxon>Ixodidae</taxon>
        <taxon>Rhipicephalinae</taxon>
        <taxon>Rhipicephalus</taxon>
        <taxon>Rhipicephalus</taxon>
    </lineage>
</organism>
<evidence type="ECO:0000259" key="3">
    <source>
        <dbReference type="PROSITE" id="PS50158"/>
    </source>
</evidence>
<reference evidence="4" key="2">
    <citation type="journal article" date="2015" name="J. Proteomics">
        <title>Sexual differences in the sialomes of the zebra tick, Rhipicephalus pulchellus.</title>
        <authorList>
            <person name="Tan A.W."/>
            <person name="Francischetti I.M."/>
            <person name="Slovak M."/>
            <person name="Kini R.M."/>
            <person name="Ribeiro J.M."/>
        </authorList>
    </citation>
    <scope>NUCLEOTIDE SEQUENCE</scope>
    <source>
        <tissue evidence="4">Salivary gland</tissue>
    </source>
</reference>